<dbReference type="STRING" id="1307839.L21SP5_01395"/>
<dbReference type="InterPro" id="IPR022720">
    <property type="entry name" value="Motility-assoc_prot_GldM_N"/>
</dbReference>
<reference evidence="4 5" key="1">
    <citation type="submission" date="2015-11" db="EMBL/GenBank/DDBJ databases">
        <title>Description and complete genome sequence of a novel strain predominating in hypersaline microbial mats and representing a new family of the Bacteriodetes phylum.</title>
        <authorList>
            <person name="Spring S."/>
            <person name="Bunk B."/>
            <person name="Sproer C."/>
            <person name="Klenk H.-P."/>
        </authorList>
    </citation>
    <scope>NUCLEOTIDE SEQUENCE [LARGE SCALE GENOMIC DNA]</scope>
    <source>
        <strain evidence="4 5">L21-Spi-D4</strain>
    </source>
</reference>
<feature type="transmembrane region" description="Helical" evidence="1">
    <location>
        <begin position="86"/>
        <end position="105"/>
    </location>
</feature>
<feature type="transmembrane region" description="Helical" evidence="1">
    <location>
        <begin position="142"/>
        <end position="163"/>
    </location>
</feature>
<keyword evidence="5" id="KW-1185">Reference proteome</keyword>
<proteinExistence type="predicted"/>
<gene>
    <name evidence="4" type="ORF">L21SP5_01395</name>
</gene>
<dbReference type="OrthoDB" id="1134798at2"/>
<dbReference type="Pfam" id="PF12081">
    <property type="entry name" value="GldM_1st"/>
    <property type="match status" value="1"/>
</dbReference>
<keyword evidence="1" id="KW-0812">Transmembrane</keyword>
<evidence type="ECO:0000256" key="1">
    <source>
        <dbReference type="SAM" id="Phobius"/>
    </source>
</evidence>
<dbReference type="EMBL" id="CP013118">
    <property type="protein sequence ID" value="ALO15045.1"/>
    <property type="molecule type" value="Genomic_DNA"/>
</dbReference>
<feature type="domain" description="Gliding motility protein GldL-like N-terminal" evidence="3">
    <location>
        <begin position="97"/>
        <end position="129"/>
    </location>
</feature>
<keyword evidence="1" id="KW-0472">Membrane</keyword>
<evidence type="ECO:0000259" key="2">
    <source>
        <dbReference type="Pfam" id="PF12081"/>
    </source>
</evidence>
<dbReference type="AlphaFoldDB" id="A0A0S2HYF9"/>
<evidence type="ECO:0000313" key="5">
    <source>
        <dbReference type="Proteomes" id="UP000064893"/>
    </source>
</evidence>
<accession>A0A0S2HYF9</accession>
<feature type="transmembrane region" description="Helical" evidence="1">
    <location>
        <begin position="205"/>
        <end position="224"/>
    </location>
</feature>
<feature type="domain" description="Gliding motility-associated protein GldM N-terminal" evidence="2">
    <location>
        <begin position="322"/>
        <end position="438"/>
    </location>
</feature>
<evidence type="ECO:0000313" key="4">
    <source>
        <dbReference type="EMBL" id="ALO15045.1"/>
    </source>
</evidence>
<organism evidence="4 5">
    <name type="scientific">Salinivirga cyanobacteriivorans</name>
    <dbReference type="NCBI Taxonomy" id="1307839"/>
    <lineage>
        <taxon>Bacteria</taxon>
        <taxon>Pseudomonadati</taxon>
        <taxon>Bacteroidota</taxon>
        <taxon>Bacteroidia</taxon>
        <taxon>Bacteroidales</taxon>
        <taxon>Salinivirgaceae</taxon>
        <taxon>Salinivirga</taxon>
    </lineage>
</organism>
<evidence type="ECO:0000259" key="3">
    <source>
        <dbReference type="Pfam" id="PF22827"/>
    </source>
</evidence>
<feature type="transmembrane region" description="Helical" evidence="1">
    <location>
        <begin position="111"/>
        <end position="133"/>
    </location>
</feature>
<keyword evidence="1" id="KW-1133">Transmembrane helix</keyword>
<protein>
    <submittedName>
        <fullName evidence="4">Gliding motility-associated protein GldL</fullName>
    </submittedName>
</protein>
<dbReference type="Pfam" id="PF22827">
    <property type="entry name" value="GldL_N"/>
    <property type="match status" value="1"/>
</dbReference>
<feature type="transmembrane region" description="Helical" evidence="1">
    <location>
        <begin position="230"/>
        <end position="251"/>
    </location>
</feature>
<dbReference type="KEGG" id="blq:L21SP5_01395"/>
<dbReference type="InterPro" id="IPR055087">
    <property type="entry name" value="GldL-like_N"/>
</dbReference>
<feature type="transmembrane region" description="Helical" evidence="1">
    <location>
        <begin position="263"/>
        <end position="282"/>
    </location>
</feature>
<feature type="transmembrane region" description="Helical" evidence="1">
    <location>
        <begin position="169"/>
        <end position="193"/>
    </location>
</feature>
<dbReference type="Proteomes" id="UP000064893">
    <property type="component" value="Chromosome"/>
</dbReference>
<name>A0A0S2HYF9_9BACT</name>
<sequence length="483" mass="54498">MLTEAHISVIEKDVEQARIFYSHLKEDLVDHICCDVESEMEQGYKFNDAYKMVQQRIGYRGLKKIQDDTFYLIDKTYRIMKNTMKATGLIAPVLMGFGSLFKVFHWPGASVLLVLGFLTLCLVFLPTSVYVLYKETRSNKNVLTYLTGFIAAFAFALGVLFKVQHWPGGGILLVVGEFVFIVLFLPALLAQTIRNVDNRLQKTSIIVAFVATGFLAAGYLFKIMHWPGAAILLLAGNVFLFLIAVPIYGTHILKSKTYITGRFIMLVLGVAWLILSVNLISVKVSRNLSQSYNGQFSELLHGNRLLKESNSLFLEQNQLSEATKAHELHAATEEVYDKIDQLKSDLVMFDSGLRPEPGLNSKPLLHYLKTPFGHDLVRKYMLDKDAGSGEGYALQDELKQYLREMDAILPAHDLNPILEEFYNDVAEDTWPSHHFSNSLAYTLEYLTLLQQKLLMLESAFQSVMLDIDAHAVAEDVSSQKQSS</sequence>
<dbReference type="RefSeq" id="WP_057952541.1">
    <property type="nucleotide sequence ID" value="NZ_CP013118.1"/>
</dbReference>